<organism evidence="5 6">
    <name type="scientific">Plakobranchus ocellatus</name>
    <dbReference type="NCBI Taxonomy" id="259542"/>
    <lineage>
        <taxon>Eukaryota</taxon>
        <taxon>Metazoa</taxon>
        <taxon>Spiralia</taxon>
        <taxon>Lophotrochozoa</taxon>
        <taxon>Mollusca</taxon>
        <taxon>Gastropoda</taxon>
        <taxon>Heterobranchia</taxon>
        <taxon>Euthyneura</taxon>
        <taxon>Panpulmonata</taxon>
        <taxon>Sacoglossa</taxon>
        <taxon>Placobranchoidea</taxon>
        <taxon>Plakobranchidae</taxon>
        <taxon>Plakobranchus</taxon>
    </lineage>
</organism>
<dbReference type="Proteomes" id="UP000735302">
    <property type="component" value="Unassembled WGS sequence"/>
</dbReference>
<feature type="region of interest" description="Disordered" evidence="2">
    <location>
        <begin position="77"/>
        <end position="104"/>
    </location>
</feature>
<dbReference type="InterPro" id="IPR001212">
    <property type="entry name" value="Somatomedin_B_dom"/>
</dbReference>
<keyword evidence="1" id="KW-1015">Disulfide bond</keyword>
<feature type="domain" description="SMB" evidence="4">
    <location>
        <begin position="124"/>
        <end position="165"/>
    </location>
</feature>
<dbReference type="Pfam" id="PF01033">
    <property type="entry name" value="Somatomedin_B"/>
    <property type="match status" value="1"/>
</dbReference>
<dbReference type="InterPro" id="IPR036024">
    <property type="entry name" value="Somatomedin_B-like_dom_sf"/>
</dbReference>
<feature type="compositionally biased region" description="Polar residues" evidence="2">
    <location>
        <begin position="35"/>
        <end position="59"/>
    </location>
</feature>
<protein>
    <recommendedName>
        <fullName evidence="4">SMB domain-containing protein</fullName>
    </recommendedName>
</protein>
<evidence type="ECO:0000259" key="4">
    <source>
        <dbReference type="PROSITE" id="PS50958"/>
    </source>
</evidence>
<evidence type="ECO:0000256" key="3">
    <source>
        <dbReference type="SAM" id="SignalP"/>
    </source>
</evidence>
<keyword evidence="3" id="KW-0732">Signal</keyword>
<proteinExistence type="predicted"/>
<feature type="chain" id="PRO_5043394087" description="SMB domain-containing protein" evidence="3">
    <location>
        <begin position="26"/>
        <end position="684"/>
    </location>
</feature>
<reference evidence="5 6" key="1">
    <citation type="journal article" date="2021" name="Elife">
        <title>Chloroplast acquisition without the gene transfer in kleptoplastic sea slugs, Plakobranchus ocellatus.</title>
        <authorList>
            <person name="Maeda T."/>
            <person name="Takahashi S."/>
            <person name="Yoshida T."/>
            <person name="Shimamura S."/>
            <person name="Takaki Y."/>
            <person name="Nagai Y."/>
            <person name="Toyoda A."/>
            <person name="Suzuki Y."/>
            <person name="Arimoto A."/>
            <person name="Ishii H."/>
            <person name="Satoh N."/>
            <person name="Nishiyama T."/>
            <person name="Hasebe M."/>
            <person name="Maruyama T."/>
            <person name="Minagawa J."/>
            <person name="Obokata J."/>
            <person name="Shigenobu S."/>
        </authorList>
    </citation>
    <scope>NUCLEOTIDE SEQUENCE [LARGE SCALE GENOMIC DNA]</scope>
</reference>
<feature type="signal peptide" evidence="3">
    <location>
        <begin position="1"/>
        <end position="25"/>
    </location>
</feature>
<feature type="compositionally biased region" description="Basic and acidic residues" evidence="2">
    <location>
        <begin position="90"/>
        <end position="100"/>
    </location>
</feature>
<evidence type="ECO:0000313" key="5">
    <source>
        <dbReference type="EMBL" id="GFN83414.1"/>
    </source>
</evidence>
<feature type="region of interest" description="Disordered" evidence="2">
    <location>
        <begin position="502"/>
        <end position="525"/>
    </location>
</feature>
<name>A0AAV3YL08_9GAST</name>
<keyword evidence="6" id="KW-1185">Reference proteome</keyword>
<evidence type="ECO:0000256" key="1">
    <source>
        <dbReference type="ARBA" id="ARBA00023157"/>
    </source>
</evidence>
<dbReference type="PROSITE" id="PS00524">
    <property type="entry name" value="SMB_1"/>
    <property type="match status" value="1"/>
</dbReference>
<gene>
    <name evidence="5" type="ORF">PoB_000992000</name>
</gene>
<evidence type="ECO:0000256" key="2">
    <source>
        <dbReference type="SAM" id="MobiDB-lite"/>
    </source>
</evidence>
<dbReference type="SUPFAM" id="SSF90188">
    <property type="entry name" value="Somatomedin B domain"/>
    <property type="match status" value="1"/>
</dbReference>
<dbReference type="PROSITE" id="PS50958">
    <property type="entry name" value="SMB_2"/>
    <property type="match status" value="1"/>
</dbReference>
<dbReference type="EMBL" id="BLXT01001203">
    <property type="protein sequence ID" value="GFN83414.1"/>
    <property type="molecule type" value="Genomic_DNA"/>
</dbReference>
<accession>A0AAV3YL08</accession>
<sequence length="684" mass="75038">MKPSYASVIFISLVVLTITEKFSLANEGEVTVSATESPLTTQQGAFSTTPPALQQPTAQTGGGKLVHQVEATSAAIPAAAQHGADDEEAAVEKDNGERQGEGQSNIAVVKEDNSPVLCLNNASDSGSCLHKCGAEPTLGGCSCVSGCVEEGSCCGDYSKHCIRITALQNVSAKGDKEVEHLPVSVKHAAAAVCDTAIGAMLISYCPQKTPTEAKAKCEGNDESPEVKYSMSSLFPVSTDSGRHYRNYYCYSCWEAGEPYLTWALNLTQMVQGRLSPETKTVKDILTFIQDNPALTTWIPPDGHPWPACPERETASQKCFTCGYENRDADDKCSRVSYFVDRYAEEWLCYICISDMDLREIPGDAECAPPHTVTEYEQVTLVVTPSPQRLVPGSDTRPLLLFQFSGKTFLSWSRMECDYQHNCTDTLCGDGIIQVDGRCDDSYMPRYVMMSICLHDQFVFSAPCNRSAQEPLFLSLQNLTQQNLRTDDHLLMLHSYLNPQDSGFGDLAPSRNTETKNPESVEDESSPYSELANEFSVIVTSHGAQSASRDRSIRAVASIDVDISELDQGLVINASMWYNRRAYINWAQAMRQVRYRMVALMARAGIYGKMVICVTSSGRSSIVNVNFHALECKPLQICPGGWRLSARSTGQSVKVRRPVSGLRIYTALSFTAAAHLYLRAGLWLD</sequence>
<dbReference type="AlphaFoldDB" id="A0AAV3YL08"/>
<comment type="caution">
    <text evidence="5">The sequence shown here is derived from an EMBL/GenBank/DDBJ whole genome shotgun (WGS) entry which is preliminary data.</text>
</comment>
<feature type="region of interest" description="Disordered" evidence="2">
    <location>
        <begin position="35"/>
        <end position="61"/>
    </location>
</feature>
<evidence type="ECO:0000313" key="6">
    <source>
        <dbReference type="Proteomes" id="UP000735302"/>
    </source>
</evidence>